<protein>
    <recommendedName>
        <fullName evidence="3">Carboxylic ester hydrolase</fullName>
        <ecNumber evidence="3">3.1.1.-</ecNumber>
    </recommendedName>
</protein>
<dbReference type="EC" id="3.1.1.-" evidence="3"/>
<reference evidence="6" key="1">
    <citation type="journal article" date="2017" name="Nat. Ecol. Evol.">
        <title>Genome expansion and lineage-specific genetic innovations in the forest pathogenic fungi Armillaria.</title>
        <authorList>
            <person name="Sipos G."/>
            <person name="Prasanna A.N."/>
            <person name="Walter M.C."/>
            <person name="O'Connor E."/>
            <person name="Balint B."/>
            <person name="Krizsan K."/>
            <person name="Kiss B."/>
            <person name="Hess J."/>
            <person name="Varga T."/>
            <person name="Slot J."/>
            <person name="Riley R."/>
            <person name="Boka B."/>
            <person name="Rigling D."/>
            <person name="Barry K."/>
            <person name="Lee J."/>
            <person name="Mihaltcheva S."/>
            <person name="LaButti K."/>
            <person name="Lipzen A."/>
            <person name="Waldron R."/>
            <person name="Moloney N.M."/>
            <person name="Sperisen C."/>
            <person name="Kredics L."/>
            <person name="Vagvoelgyi C."/>
            <person name="Patrignani A."/>
            <person name="Fitzpatrick D."/>
            <person name="Nagy I."/>
            <person name="Doyle S."/>
            <person name="Anderson J.B."/>
            <person name="Grigoriev I.V."/>
            <person name="Gueldener U."/>
            <person name="Muensterkoetter M."/>
            <person name="Nagy L.G."/>
        </authorList>
    </citation>
    <scope>NUCLEOTIDE SEQUENCE [LARGE SCALE GENOMIC DNA]</scope>
    <source>
        <strain evidence="6">28-4</strain>
    </source>
</reference>
<dbReference type="InterPro" id="IPR050309">
    <property type="entry name" value="Type-B_Carboxylest/Lipase"/>
</dbReference>
<keyword evidence="2 3" id="KW-0378">Hydrolase</keyword>
<dbReference type="AlphaFoldDB" id="A0A2H3BT17"/>
<dbReference type="STRING" id="1076256.A0A2H3BT17"/>
<dbReference type="EMBL" id="KZ293419">
    <property type="protein sequence ID" value="PBK74031.1"/>
    <property type="molecule type" value="Genomic_DNA"/>
</dbReference>
<dbReference type="InterPro" id="IPR002018">
    <property type="entry name" value="CarbesteraseB"/>
</dbReference>
<dbReference type="PROSITE" id="PS00941">
    <property type="entry name" value="CARBOXYLESTERASE_B_2"/>
    <property type="match status" value="1"/>
</dbReference>
<dbReference type="GO" id="GO:0016787">
    <property type="term" value="F:hydrolase activity"/>
    <property type="evidence" value="ECO:0007669"/>
    <property type="project" value="UniProtKB-KW"/>
</dbReference>
<name>A0A2H3BT17_9AGAR</name>
<dbReference type="PROSITE" id="PS00122">
    <property type="entry name" value="CARBOXYLESTERASE_B_1"/>
    <property type="match status" value="1"/>
</dbReference>
<dbReference type="Proteomes" id="UP000218334">
    <property type="component" value="Unassembled WGS sequence"/>
</dbReference>
<dbReference type="SUPFAM" id="SSF53474">
    <property type="entry name" value="alpha/beta-Hydrolases"/>
    <property type="match status" value="1"/>
</dbReference>
<dbReference type="InterPro" id="IPR029058">
    <property type="entry name" value="AB_hydrolase_fold"/>
</dbReference>
<evidence type="ECO:0000256" key="2">
    <source>
        <dbReference type="ARBA" id="ARBA00022801"/>
    </source>
</evidence>
<gene>
    <name evidence="5" type="ORF">ARMSODRAFT_986156</name>
</gene>
<feature type="domain" description="Carboxylesterase type B" evidence="4">
    <location>
        <begin position="5"/>
        <end position="516"/>
    </location>
</feature>
<evidence type="ECO:0000256" key="3">
    <source>
        <dbReference type="RuleBase" id="RU361235"/>
    </source>
</evidence>
<dbReference type="InterPro" id="IPR019826">
    <property type="entry name" value="Carboxylesterase_B_AS"/>
</dbReference>
<evidence type="ECO:0000313" key="6">
    <source>
        <dbReference type="Proteomes" id="UP000218334"/>
    </source>
</evidence>
<dbReference type="Gene3D" id="3.40.50.1820">
    <property type="entry name" value="alpha/beta hydrolase"/>
    <property type="match status" value="1"/>
</dbReference>
<comment type="similarity">
    <text evidence="1 3">Belongs to the type-B carboxylesterase/lipase family.</text>
</comment>
<evidence type="ECO:0000259" key="4">
    <source>
        <dbReference type="Pfam" id="PF00135"/>
    </source>
</evidence>
<proteinExistence type="inferred from homology"/>
<sequence length="526" mass="57290">MPEVQLGKTRLIGRELADLDQDFFGGIPFTEPPVGLLRLQRPILKTEMNADVFNAQNFGPACLQPNLSFDVMSEDCLTVNIFRPAGLASEASLPVMFWTFGGGLVKGASSSYNASAIVAQSIARGTPIIYVNYNYRLGPLGFPQGTETAVKGRLNLGLRDQLTALEWVQKNIGVFGGDKTKVTVFGESAGAIMTNVLFLNPAISRMARAAIFESGTASTSVTYNASTKESVWQSFVAGTPGCSSTVGTQATLDCLQSVNSSAIYQGLLEAIAQSTMTEAHPFNPNIDGPSGLLPDLPSRLWAQGRFAKLPFISGTNLDEGTVLAAPILDFTESRIRNYIAANFSPPAIPNKVLFRFLQLYPDDPILGSPYGTGNQTFGLPSGYKRLASIYGDLMFDSPRRYWTQTAVRAGVKAYGYQFTQRLSTTPAMFGVPHTSELDFVYGSLGTLNESVSSNVLSEMMIDYWVSFATSLDPNDGLGTSRPVWPQYTPENKVLLQLNGDNMTIIPDDYRKEQIDFIRDNAVIFHK</sequence>
<keyword evidence="6" id="KW-1185">Reference proteome</keyword>
<accession>A0A2H3BT17</accession>
<organism evidence="5 6">
    <name type="scientific">Armillaria solidipes</name>
    <dbReference type="NCBI Taxonomy" id="1076256"/>
    <lineage>
        <taxon>Eukaryota</taxon>
        <taxon>Fungi</taxon>
        <taxon>Dikarya</taxon>
        <taxon>Basidiomycota</taxon>
        <taxon>Agaricomycotina</taxon>
        <taxon>Agaricomycetes</taxon>
        <taxon>Agaricomycetidae</taxon>
        <taxon>Agaricales</taxon>
        <taxon>Marasmiineae</taxon>
        <taxon>Physalacriaceae</taxon>
        <taxon>Armillaria</taxon>
    </lineage>
</organism>
<dbReference type="PANTHER" id="PTHR11559">
    <property type="entry name" value="CARBOXYLESTERASE"/>
    <property type="match status" value="1"/>
</dbReference>
<dbReference type="Pfam" id="PF00135">
    <property type="entry name" value="COesterase"/>
    <property type="match status" value="1"/>
</dbReference>
<evidence type="ECO:0000313" key="5">
    <source>
        <dbReference type="EMBL" id="PBK74031.1"/>
    </source>
</evidence>
<evidence type="ECO:0000256" key="1">
    <source>
        <dbReference type="ARBA" id="ARBA00005964"/>
    </source>
</evidence>
<dbReference type="InterPro" id="IPR019819">
    <property type="entry name" value="Carboxylesterase_B_CS"/>
</dbReference>